<gene>
    <name evidence="1" type="ORF">SIL87_00875</name>
</gene>
<dbReference type="InterPro" id="IPR036390">
    <property type="entry name" value="WH_DNA-bd_sf"/>
</dbReference>
<dbReference type="AlphaFoldDB" id="A0AAW9DJY4"/>
<dbReference type="SUPFAM" id="SSF46785">
    <property type="entry name" value="Winged helix' DNA-binding domain"/>
    <property type="match status" value="1"/>
</dbReference>
<protein>
    <submittedName>
        <fullName evidence="1">Uncharacterized protein</fullName>
    </submittedName>
</protein>
<proteinExistence type="predicted"/>
<evidence type="ECO:0000313" key="2">
    <source>
        <dbReference type="Proteomes" id="UP001279553"/>
    </source>
</evidence>
<accession>A0AAW9DJY4</accession>
<keyword evidence="2" id="KW-1185">Reference proteome</keyword>
<organism evidence="1 2">
    <name type="scientific">Acidiphilium acidophilum</name>
    <name type="common">Thiobacillus acidophilus</name>
    <dbReference type="NCBI Taxonomy" id="76588"/>
    <lineage>
        <taxon>Bacteria</taxon>
        <taxon>Pseudomonadati</taxon>
        <taxon>Pseudomonadota</taxon>
        <taxon>Alphaproteobacteria</taxon>
        <taxon>Acetobacterales</taxon>
        <taxon>Acidocellaceae</taxon>
        <taxon>Acidiphilium</taxon>
    </lineage>
</organism>
<comment type="caution">
    <text evidence="1">The sequence shown here is derived from an EMBL/GenBank/DDBJ whole genome shotgun (WGS) entry which is preliminary data.</text>
</comment>
<dbReference type="Proteomes" id="UP001279553">
    <property type="component" value="Unassembled WGS sequence"/>
</dbReference>
<dbReference type="EMBL" id="JAWXYB010000001">
    <property type="protein sequence ID" value="MDX5929319.1"/>
    <property type="molecule type" value="Genomic_DNA"/>
</dbReference>
<name>A0AAW9DJY4_ACIAO</name>
<sequence length="486" mass="53984">MTPEDVARANQFRDGFELVDYAEVGLPVFRLTLEAFTTSQRAIPTIQEFTMRCLALGETREEDIARMLGLNRDVVEGAMNVLVTEGTASRIASPDGLDVFRLTELGEERLAQELIEVIREETLVVDYDGIRRTPIRLAGENVVRASELKSAGAVEIRPYPAEPPSVDKLSIPEVSRAIRREGGDDFNRTVLGLRKVLRRNNVFRDAVALVFAPLKGEEIQVAFAIGGKLSESHERAFAWHGGPKKMGFVRTVAGDQPRRRLDRLLGRDTVRDCVPDEQLVAARQEEASAVAEVQSVRPAAASAGRSSGPARALAAAEERLAVARHTLVRMPLRPLACYEQDDLLFEALKQANRELLVTSAGMQPTRLNGYVLREIDRLISDGVKQRFTSFLAPQVEPRGGDHYDPLSELTKRANAGRLRLEQAARGEFHFLVQDDRLAVISTRPFFGDVVRRSGFSRVTGYVARKPRLVEQIRALAERSATARKRG</sequence>
<evidence type="ECO:0000313" key="1">
    <source>
        <dbReference type="EMBL" id="MDX5929319.1"/>
    </source>
</evidence>
<dbReference type="RefSeq" id="WP_319612419.1">
    <property type="nucleotide sequence ID" value="NZ_JAWXYB010000001.1"/>
</dbReference>
<reference evidence="1 2" key="1">
    <citation type="submission" date="2023-11" db="EMBL/GenBank/DDBJ databases">
        <title>MicrobeMod: A computational toolkit for identifying prokaryotic methylation and restriction-modification with nanopore sequencing.</title>
        <authorList>
            <person name="Crits-Christoph A."/>
            <person name="Kang S.C."/>
            <person name="Lee H."/>
            <person name="Ostrov N."/>
        </authorList>
    </citation>
    <scope>NUCLEOTIDE SEQUENCE [LARGE SCALE GENOMIC DNA]</scope>
    <source>
        <strain evidence="1 2">DSMZ 700</strain>
    </source>
</reference>